<keyword evidence="5" id="KW-0862">Zinc</keyword>
<evidence type="ECO:0000256" key="16">
    <source>
        <dbReference type="ARBA" id="ARBA00080792"/>
    </source>
</evidence>
<comment type="subunit">
    <text evidence="1">Homodimer.</text>
</comment>
<dbReference type="FunFam" id="3.40.630.30:FF:000200">
    <property type="entry name" value="N-alpha-acetyltransferase"/>
    <property type="match status" value="1"/>
</dbReference>
<proteinExistence type="inferred from homology"/>
<dbReference type="EC" id="2.3.1.255" evidence="8"/>
<dbReference type="SUPFAM" id="SSF55729">
    <property type="entry name" value="Acyl-CoA N-acyltransferases (Nat)"/>
    <property type="match status" value="1"/>
</dbReference>
<dbReference type="GO" id="GO:0031415">
    <property type="term" value="C:NatA complex"/>
    <property type="evidence" value="ECO:0007669"/>
    <property type="project" value="InterPro"/>
</dbReference>
<dbReference type="InterPro" id="IPR006464">
    <property type="entry name" value="AcTrfase_RimI/Ard1"/>
</dbReference>
<dbReference type="NCBIfam" id="TIGR01575">
    <property type="entry name" value="rimI"/>
    <property type="match status" value="1"/>
</dbReference>
<dbReference type="GO" id="GO:0046872">
    <property type="term" value="F:metal ion binding"/>
    <property type="evidence" value="ECO:0007669"/>
    <property type="project" value="UniProtKB-KW"/>
</dbReference>
<evidence type="ECO:0000256" key="12">
    <source>
        <dbReference type="ARBA" id="ARBA00049103"/>
    </source>
</evidence>
<gene>
    <name evidence="18" type="ordered locus">Pyrfu_1617</name>
</gene>
<dbReference type="PANTHER" id="PTHR23091:SF4">
    <property type="entry name" value="N-TERMINAL AMINO-ACID N(ALPHA)-ACETYLTRANSFERASE NATA"/>
    <property type="match status" value="1"/>
</dbReference>
<keyword evidence="3 18" id="KW-0808">Transferase</keyword>
<accession>G0ECA4</accession>
<dbReference type="Proteomes" id="UP000001037">
    <property type="component" value="Chromosome"/>
</dbReference>
<comment type="catalytic activity">
    <reaction evidence="11">
        <text>N-terminal L-alanyl-[protein] + acetyl-CoA = N-terminal N(alpha)-acetyl-L-alanyl-[protein] + CoA + H(+)</text>
        <dbReference type="Rhea" id="RHEA:50500"/>
        <dbReference type="Rhea" id="RHEA-COMP:12701"/>
        <dbReference type="Rhea" id="RHEA-COMP:12702"/>
        <dbReference type="ChEBI" id="CHEBI:15378"/>
        <dbReference type="ChEBI" id="CHEBI:57287"/>
        <dbReference type="ChEBI" id="CHEBI:57288"/>
        <dbReference type="ChEBI" id="CHEBI:64718"/>
        <dbReference type="ChEBI" id="CHEBI:83683"/>
        <dbReference type="EC" id="2.3.1.255"/>
    </reaction>
</comment>
<dbReference type="EMBL" id="CP002838">
    <property type="protein sequence ID" value="AEM39474.1"/>
    <property type="molecule type" value="Genomic_DNA"/>
</dbReference>
<dbReference type="PANTHER" id="PTHR23091">
    <property type="entry name" value="N-TERMINAL ACETYLTRANSFERASE"/>
    <property type="match status" value="1"/>
</dbReference>
<dbReference type="FunCoup" id="G0ECA4">
    <property type="interactions" value="98"/>
</dbReference>
<evidence type="ECO:0000256" key="13">
    <source>
        <dbReference type="ARBA" id="ARBA00051494"/>
    </source>
</evidence>
<dbReference type="AlphaFoldDB" id="G0ECA4"/>
<dbReference type="CDD" id="cd04301">
    <property type="entry name" value="NAT_SF"/>
    <property type="match status" value="1"/>
</dbReference>
<evidence type="ECO:0000256" key="14">
    <source>
        <dbReference type="ARBA" id="ARBA00073228"/>
    </source>
</evidence>
<comment type="catalytic activity">
    <reaction evidence="13">
        <text>N-terminal L-methionyl-L-glutamyl-[protein] + acetyl-CoA = N-terminal N(alpha)-acetyl-L-methionyl-L-glutamyl-[protein] + CoA + H(+)</text>
        <dbReference type="Rhea" id="RHEA:50488"/>
        <dbReference type="Rhea" id="RHEA-COMP:12696"/>
        <dbReference type="Rhea" id="RHEA-COMP:12697"/>
        <dbReference type="ChEBI" id="CHEBI:15378"/>
        <dbReference type="ChEBI" id="CHEBI:57287"/>
        <dbReference type="ChEBI" id="CHEBI:57288"/>
        <dbReference type="ChEBI" id="CHEBI:133359"/>
        <dbReference type="ChEBI" id="CHEBI:133360"/>
    </reaction>
</comment>
<dbReference type="Pfam" id="PF00583">
    <property type="entry name" value="Acetyltransf_1"/>
    <property type="match status" value="1"/>
</dbReference>
<reference evidence="18 19" key="1">
    <citation type="journal article" date="2011" name="Stand. Genomic Sci.">
        <title>Complete genome sequence of the hyperthermophilic chemolithoautotroph Pyrolobus fumarii type strain (1A).</title>
        <authorList>
            <person name="Anderson I."/>
            <person name="Goker M."/>
            <person name="Nolan M."/>
            <person name="Lucas S."/>
            <person name="Hammon N."/>
            <person name="Deshpande S."/>
            <person name="Cheng J.F."/>
            <person name="Tapia R."/>
            <person name="Han C."/>
            <person name="Goodwin L."/>
            <person name="Pitluck S."/>
            <person name="Huntemann M."/>
            <person name="Liolios K."/>
            <person name="Ivanova N."/>
            <person name="Pagani I."/>
            <person name="Mavromatis K."/>
            <person name="Ovchinikova G."/>
            <person name="Pati A."/>
            <person name="Chen A."/>
            <person name="Palaniappan K."/>
            <person name="Land M."/>
            <person name="Hauser L."/>
            <person name="Brambilla E.M."/>
            <person name="Huber H."/>
            <person name="Yasawong M."/>
            <person name="Rohde M."/>
            <person name="Spring S."/>
            <person name="Abt B."/>
            <person name="Sikorski J."/>
            <person name="Wirth R."/>
            <person name="Detter J.C."/>
            <person name="Woyke T."/>
            <person name="Bristow J."/>
            <person name="Eisen J.A."/>
            <person name="Markowitz V."/>
            <person name="Hugenholtz P."/>
            <person name="Kyrpides N.C."/>
            <person name="Klenk H.P."/>
            <person name="Lapidus A."/>
        </authorList>
    </citation>
    <scope>NUCLEOTIDE SEQUENCE [LARGE SCALE GENOMIC DNA]</scope>
    <source>
        <strain evidence="19">DSM 11204 / 1A</strain>
    </source>
</reference>
<sequence length="168" mass="19467">MVAASDVYARIGDVVIRRARESDLPQVIQVNRKCLPENYPEWFFEDHLRNWGKAFYVAEAPRGKIVGYVMTRVEYGVGFVARGFVKRGHIISLAVLPEYRRRGIATKLMEAAMDSLKREYGAQEVYLEVRVSNTPAIKLYEKLGFRKIHVIPRYYFDGEDAYLMARLL</sequence>
<evidence type="ECO:0000256" key="10">
    <source>
        <dbReference type="ARBA" id="ARBA00047491"/>
    </source>
</evidence>
<dbReference type="Gene3D" id="3.40.630.30">
    <property type="match status" value="1"/>
</dbReference>
<dbReference type="EC" id="2.3.1.258" evidence="9"/>
<evidence type="ECO:0000256" key="6">
    <source>
        <dbReference type="ARBA" id="ARBA00023315"/>
    </source>
</evidence>
<evidence type="ECO:0000256" key="1">
    <source>
        <dbReference type="ARBA" id="ARBA00011738"/>
    </source>
</evidence>
<dbReference type="InParanoid" id="G0ECA4"/>
<evidence type="ECO:0000256" key="5">
    <source>
        <dbReference type="ARBA" id="ARBA00022833"/>
    </source>
</evidence>
<name>G0ECA4_PYRF1</name>
<keyword evidence="2" id="KW-0963">Cytoplasm</keyword>
<evidence type="ECO:0000256" key="8">
    <source>
        <dbReference type="ARBA" id="ARBA00026110"/>
    </source>
</evidence>
<dbReference type="InterPro" id="IPR016181">
    <property type="entry name" value="Acyl_CoA_acyltransferase"/>
</dbReference>
<keyword evidence="4" id="KW-0479">Metal-binding</keyword>
<comment type="catalytic activity">
    <reaction evidence="10">
        <text>N-terminal L-seryl-[protein] + acetyl-CoA = N-terminal N(alpha)-acetyl-L-seryl-[protein] + CoA + H(+)</text>
        <dbReference type="Rhea" id="RHEA:50504"/>
        <dbReference type="Rhea" id="RHEA-COMP:12703"/>
        <dbReference type="Rhea" id="RHEA-COMP:12704"/>
        <dbReference type="ChEBI" id="CHEBI:15378"/>
        <dbReference type="ChEBI" id="CHEBI:57287"/>
        <dbReference type="ChEBI" id="CHEBI:57288"/>
        <dbReference type="ChEBI" id="CHEBI:64738"/>
        <dbReference type="ChEBI" id="CHEBI:83690"/>
        <dbReference type="EC" id="2.3.1.255"/>
    </reaction>
</comment>
<feature type="domain" description="N-acetyltransferase" evidence="17">
    <location>
        <begin position="14"/>
        <end position="168"/>
    </location>
</feature>
<dbReference type="HOGENOM" id="CLU_013985_7_2_2"/>
<dbReference type="PROSITE" id="PS51186">
    <property type="entry name" value="GNAT"/>
    <property type="match status" value="1"/>
</dbReference>
<comment type="similarity">
    <text evidence="7">Belongs to the acetyltransferase family. ARD1 subfamily.</text>
</comment>
<dbReference type="STRING" id="694429.Pyrfu_1617"/>
<evidence type="ECO:0000256" key="7">
    <source>
        <dbReference type="ARBA" id="ARBA00025786"/>
    </source>
</evidence>
<dbReference type="KEGG" id="pfm:Pyrfu_1617"/>
<evidence type="ECO:0000256" key="15">
    <source>
        <dbReference type="ARBA" id="ARBA00076912"/>
    </source>
</evidence>
<evidence type="ECO:0000256" key="9">
    <source>
        <dbReference type="ARBA" id="ARBA00039121"/>
    </source>
</evidence>
<dbReference type="InterPro" id="IPR000182">
    <property type="entry name" value="GNAT_dom"/>
</dbReference>
<evidence type="ECO:0000313" key="19">
    <source>
        <dbReference type="Proteomes" id="UP000001037"/>
    </source>
</evidence>
<organism evidence="18 19">
    <name type="scientific">Pyrolobus fumarii (strain DSM 11204 / 1A)</name>
    <dbReference type="NCBI Taxonomy" id="694429"/>
    <lineage>
        <taxon>Archaea</taxon>
        <taxon>Thermoproteota</taxon>
        <taxon>Thermoprotei</taxon>
        <taxon>Desulfurococcales</taxon>
        <taxon>Pyrodictiaceae</taxon>
        <taxon>Pyrolobus</taxon>
    </lineage>
</organism>
<evidence type="ECO:0000256" key="3">
    <source>
        <dbReference type="ARBA" id="ARBA00022679"/>
    </source>
</evidence>
<evidence type="ECO:0000256" key="11">
    <source>
        <dbReference type="ARBA" id="ARBA00048236"/>
    </source>
</evidence>
<evidence type="ECO:0000259" key="17">
    <source>
        <dbReference type="PROSITE" id="PS51186"/>
    </source>
</evidence>
<dbReference type="eggNOG" id="arCOG00833">
    <property type="taxonomic scope" value="Archaea"/>
</dbReference>
<evidence type="ECO:0000313" key="18">
    <source>
        <dbReference type="EMBL" id="AEM39474.1"/>
    </source>
</evidence>
<evidence type="ECO:0000256" key="2">
    <source>
        <dbReference type="ARBA" id="ARBA00022490"/>
    </source>
</evidence>
<protein>
    <recommendedName>
        <fullName evidence="14">N-alpha-acetyltransferase</fullName>
        <ecNumber evidence="8">2.3.1.255</ecNumber>
        <ecNumber evidence="9">2.3.1.258</ecNumber>
    </recommendedName>
    <alternativeName>
        <fullName evidence="16">Amino-terminal acetyltransferase</fullName>
    </alternativeName>
    <alternativeName>
        <fullName evidence="15">N-terminal acetyltransferase</fullName>
    </alternativeName>
</protein>
<evidence type="ECO:0000256" key="4">
    <source>
        <dbReference type="ARBA" id="ARBA00022723"/>
    </source>
</evidence>
<keyword evidence="19" id="KW-1185">Reference proteome</keyword>
<dbReference type="InterPro" id="IPR045047">
    <property type="entry name" value="Ard1-like"/>
</dbReference>
<keyword evidence="6" id="KW-0012">Acyltransferase</keyword>
<comment type="catalytic activity">
    <reaction evidence="12">
        <text>N-terminal L-methionyl-L-leucyl-[protein] + acetyl-CoA = N-terminal N(alpha)-acetyl-L-methionyl-L-leucyl-[protein] + CoA + H(+)</text>
        <dbReference type="Rhea" id="RHEA:50520"/>
        <dbReference type="Rhea" id="RHEA-COMP:12711"/>
        <dbReference type="Rhea" id="RHEA-COMP:12712"/>
        <dbReference type="ChEBI" id="CHEBI:15378"/>
        <dbReference type="ChEBI" id="CHEBI:57287"/>
        <dbReference type="ChEBI" id="CHEBI:57288"/>
        <dbReference type="ChEBI" id="CHEBI:133377"/>
        <dbReference type="ChEBI" id="CHEBI:133378"/>
        <dbReference type="EC" id="2.3.1.258"/>
    </reaction>
</comment>
<dbReference type="GO" id="GO:0120518">
    <property type="term" value="F:protein N-terminal-methionine acetyltransferase activity"/>
    <property type="evidence" value="ECO:0007669"/>
    <property type="project" value="UniProtKB-EC"/>
</dbReference>